<dbReference type="EMBL" id="JXLN01000883">
    <property type="protein sequence ID" value="KPM01602.1"/>
    <property type="molecule type" value="Genomic_DNA"/>
</dbReference>
<evidence type="ECO:0000313" key="17">
    <source>
        <dbReference type="EnsemblMetazoa" id="KAF7487783.1"/>
    </source>
</evidence>
<evidence type="ECO:0000313" key="15">
    <source>
        <dbReference type="EMBL" id="KAF7487783.1"/>
    </source>
</evidence>
<dbReference type="GO" id="GO:0033387">
    <property type="term" value="P:putrescine biosynthetic process from arginine, via ornithine"/>
    <property type="evidence" value="ECO:0007669"/>
    <property type="project" value="TreeGrafter"/>
</dbReference>
<dbReference type="InterPro" id="IPR009006">
    <property type="entry name" value="Ala_racemase/Decarboxylase_C"/>
</dbReference>
<dbReference type="EC" id="4.1.1.17" evidence="7"/>
<dbReference type="SUPFAM" id="SSF51419">
    <property type="entry name" value="PLP-binding barrel"/>
    <property type="match status" value="1"/>
</dbReference>
<dbReference type="PANTHER" id="PTHR11482:SF6">
    <property type="entry name" value="ORNITHINE DECARBOXYLASE 1-RELATED"/>
    <property type="match status" value="1"/>
</dbReference>
<feature type="active site" description="Proton donor" evidence="11">
    <location>
        <position position="352"/>
    </location>
</feature>
<gene>
    <name evidence="16" type="ORF">QR98_0004890</name>
    <name evidence="15" type="ORF">SSS_8988</name>
</gene>
<evidence type="ECO:0000313" key="19">
    <source>
        <dbReference type="Proteomes" id="UP000616769"/>
    </source>
</evidence>
<reference evidence="17" key="4">
    <citation type="submission" date="2022-06" db="UniProtKB">
        <authorList>
            <consortium name="EnsemblMetazoa"/>
        </authorList>
    </citation>
    <scope>IDENTIFICATION</scope>
</reference>
<evidence type="ECO:0000256" key="7">
    <source>
        <dbReference type="ARBA" id="ARBA00034138"/>
    </source>
</evidence>
<comment type="subunit">
    <text evidence="9">Homodimer. Only the dimer is catalytically active, as the active sites are constructed of residues from both monomers.</text>
</comment>
<dbReference type="Proteomes" id="UP000616769">
    <property type="component" value="Unassembled WGS sequence"/>
</dbReference>
<evidence type="ECO:0000256" key="4">
    <source>
        <dbReference type="ARBA" id="ARBA00023115"/>
    </source>
</evidence>
<dbReference type="InterPro" id="IPR000183">
    <property type="entry name" value="Orn/DAP/Arg_de-COase"/>
</dbReference>
<dbReference type="Proteomes" id="UP000070412">
    <property type="component" value="Unassembled WGS sequence"/>
</dbReference>
<dbReference type="AlphaFoldDB" id="A0A131ZTI0"/>
<evidence type="ECO:0000256" key="3">
    <source>
        <dbReference type="ARBA" id="ARBA00022898"/>
    </source>
</evidence>
<feature type="domain" description="Orn/DAP/Arg decarboxylase 2 C-terminal" evidence="13">
    <location>
        <begin position="33"/>
        <end position="379"/>
    </location>
</feature>
<evidence type="ECO:0000256" key="6">
    <source>
        <dbReference type="ARBA" id="ARBA00034115"/>
    </source>
</evidence>
<dbReference type="InterPro" id="IPR022644">
    <property type="entry name" value="De-COase2_N"/>
</dbReference>
<reference evidence="15" key="3">
    <citation type="submission" date="2020-01" db="EMBL/GenBank/DDBJ databases">
        <authorList>
            <person name="Korhonen P.K.K."/>
            <person name="Guangxu M.G."/>
            <person name="Wang T.W."/>
            <person name="Stroehlein A.J.S."/>
            <person name="Young N.D."/>
            <person name="Ang C.-S.A."/>
            <person name="Fernando D.W.F."/>
            <person name="Lu H.L."/>
            <person name="Taylor S.T."/>
            <person name="Ehtesham M.E.M."/>
            <person name="Najaraj S.H.N."/>
            <person name="Harsha G.H.G."/>
            <person name="Madugundu A.M."/>
            <person name="Renuse S.R."/>
            <person name="Holt D.H."/>
            <person name="Pandey A.P."/>
            <person name="Papenfuss A.P."/>
            <person name="Gasser R.B.G."/>
            <person name="Fischer K.F."/>
        </authorList>
    </citation>
    <scope>NUCLEOTIDE SEQUENCE</scope>
    <source>
        <strain evidence="15">SSS_KF_BRIS2020</strain>
    </source>
</reference>
<dbReference type="InterPro" id="IPR002433">
    <property type="entry name" value="Orn_de-COase"/>
</dbReference>
<comment type="pathway">
    <text evidence="6">Amine and polyamine biosynthesis; putrescine biosynthesis via L-ornithine pathway; putrescine from L-ornithine: step 1/1.</text>
</comment>
<dbReference type="EnsemblMetazoa" id="SSS_8988s_mrna">
    <property type="protein sequence ID" value="KAF7487783.1"/>
    <property type="gene ID" value="SSS_8988"/>
</dbReference>
<dbReference type="SUPFAM" id="SSF50621">
    <property type="entry name" value="Alanine racemase C-terminal domain-like"/>
    <property type="match status" value="1"/>
</dbReference>
<evidence type="ECO:0000256" key="2">
    <source>
        <dbReference type="ARBA" id="ARBA00008872"/>
    </source>
</evidence>
<proteinExistence type="inferred from homology"/>
<dbReference type="VEuPathDB" id="VectorBase:SSCA005623"/>
<sequence length="454" mass="51215">MKITILEKLFEQNPSVDDIIGETIAKRKNEEAFYVCDVNDILCKHKNWLLKLPRVRPYYAVKCNSAPIVLQVLSSVGIGFDCASKTEIDTVLDLGVPPEDIIYANPCKTKSFITHAASMGVDCMTFDNEMELYKIRQLNPNAKMILRIKVDDSHSVCRFSAKFGAELEKVPFLLQIAKKIGVNVVGCSFHVGSGCEDSSAYRQAISNAKQVFDIGLQFGFNMHILDIGGGFPGVRNAPVSFDEFVQVINESLDVYFPEFDSNGLKSKIKIIAEPGRYYVASAFTLVTNIIAKRSVLNQNGKQEIMYYINDGVYGSFNCIIFDHVQVYPNPFPLNSSIKDRENSLSTIWGPTCDSMDCVVRDCILPQMEIGEWIVFPEMGAYTLSAGSNFNGFKMPTLKYYLTACTLNMLKTLRNWSKIFRIFEETDELIEEDDSLIETFSFDQIQAVENYIKVY</sequence>
<dbReference type="InterPro" id="IPR022653">
    <property type="entry name" value="De-COase2_pyr-phos_BS"/>
</dbReference>
<comment type="similarity">
    <text evidence="2 12">Belongs to the Orn/Lys/Arg decarboxylase class-II family.</text>
</comment>
<reference evidence="16 19" key="1">
    <citation type="journal article" date="2015" name="Parasit. Vectors">
        <title>Draft genome of the scabies mite.</title>
        <authorList>
            <person name="Rider S.D.Jr."/>
            <person name="Morgan M.S."/>
            <person name="Arlian L.G."/>
        </authorList>
    </citation>
    <scope>NUCLEOTIDE SEQUENCE [LARGE SCALE GENOMIC DNA]</scope>
    <source>
        <strain evidence="16">Arlian Lab</strain>
    </source>
</reference>
<dbReference type="OrthoDB" id="5034579at2759"/>
<dbReference type="InterPro" id="IPR029066">
    <property type="entry name" value="PLP-binding_barrel"/>
</dbReference>
<dbReference type="GO" id="GO:0005737">
    <property type="term" value="C:cytoplasm"/>
    <property type="evidence" value="ECO:0007669"/>
    <property type="project" value="TreeGrafter"/>
</dbReference>
<name>A0A131ZTI0_SARSC</name>
<dbReference type="PRINTS" id="PR01179">
    <property type="entry name" value="ODADCRBXLASE"/>
</dbReference>
<evidence type="ECO:0000256" key="5">
    <source>
        <dbReference type="ARBA" id="ARBA00023239"/>
    </source>
</evidence>
<comment type="catalytic activity">
    <reaction evidence="10">
        <text>L-ornithine + H(+) = putrescine + CO2</text>
        <dbReference type="Rhea" id="RHEA:22964"/>
        <dbReference type="ChEBI" id="CHEBI:15378"/>
        <dbReference type="ChEBI" id="CHEBI:16526"/>
        <dbReference type="ChEBI" id="CHEBI:46911"/>
        <dbReference type="ChEBI" id="CHEBI:326268"/>
        <dbReference type="EC" id="4.1.1.17"/>
    </reaction>
</comment>
<evidence type="ECO:0000256" key="10">
    <source>
        <dbReference type="ARBA" id="ARBA00049127"/>
    </source>
</evidence>
<dbReference type="PROSITE" id="PS00879">
    <property type="entry name" value="ODR_DC_2_2"/>
    <property type="match status" value="1"/>
</dbReference>
<dbReference type="FunFam" id="3.20.20.10:FF:000005">
    <property type="entry name" value="Ornithine decarboxylase"/>
    <property type="match status" value="1"/>
</dbReference>
<comment type="function">
    <text evidence="8">Catalyzes the first and rate-limiting step of polyamine biosynthesis that converts ornithine into putrescine, which is the precursor for the polyamines, spermidine and spermine. Polyamines are essential for cell proliferation and are implicated in cellular processes, ranging from DNA replication to apoptosis.</text>
</comment>
<dbReference type="PANTHER" id="PTHR11482">
    <property type="entry name" value="ARGININE/DIAMINOPIMELATE/ORNITHINE DECARBOXYLASE"/>
    <property type="match status" value="1"/>
</dbReference>
<evidence type="ECO:0000256" key="12">
    <source>
        <dbReference type="RuleBase" id="RU003737"/>
    </source>
</evidence>
<dbReference type="Pfam" id="PF00278">
    <property type="entry name" value="Orn_DAP_Arg_deC"/>
    <property type="match status" value="1"/>
</dbReference>
<dbReference type="Pfam" id="PF02784">
    <property type="entry name" value="Orn_Arg_deC_N"/>
    <property type="match status" value="1"/>
</dbReference>
<evidence type="ECO:0000259" key="14">
    <source>
        <dbReference type="Pfam" id="PF02784"/>
    </source>
</evidence>
<keyword evidence="3 11" id="KW-0663">Pyridoxal phosphate</keyword>
<dbReference type="Gene3D" id="2.40.37.10">
    <property type="entry name" value="Lyase, Ornithine Decarboxylase, Chain A, domain 1"/>
    <property type="match status" value="1"/>
</dbReference>
<dbReference type="CDD" id="cd00622">
    <property type="entry name" value="PLPDE_III_ODC"/>
    <property type="match status" value="1"/>
</dbReference>
<feature type="modified residue" description="N6-(pyridoxal phosphate)lysine" evidence="11">
    <location>
        <position position="62"/>
    </location>
</feature>
<feature type="domain" description="Orn/DAP/Arg decarboxylase 2 N-terminal" evidence="14">
    <location>
        <begin position="40"/>
        <end position="280"/>
    </location>
</feature>
<evidence type="ECO:0000259" key="13">
    <source>
        <dbReference type="Pfam" id="PF00278"/>
    </source>
</evidence>
<dbReference type="InterPro" id="IPR022643">
    <property type="entry name" value="De-COase2_C"/>
</dbReference>
<evidence type="ECO:0000313" key="18">
    <source>
        <dbReference type="Proteomes" id="UP000070412"/>
    </source>
</evidence>
<dbReference type="PRINTS" id="PR01182">
    <property type="entry name" value="ORNDCRBXLASE"/>
</dbReference>
<dbReference type="EMBL" id="WVUK01000066">
    <property type="protein sequence ID" value="KAF7487783.1"/>
    <property type="molecule type" value="Genomic_DNA"/>
</dbReference>
<dbReference type="InterPro" id="IPR022657">
    <property type="entry name" value="De-COase2_CS"/>
</dbReference>
<reference evidence="18" key="2">
    <citation type="journal article" date="2020" name="PLoS Negl. Trop. Dis.">
        <title>High-quality nuclear genome for Sarcoptes scabiei-A critical resource for a neglected parasite.</title>
        <authorList>
            <person name="Korhonen P.K."/>
            <person name="Gasser R.B."/>
            <person name="Ma G."/>
            <person name="Wang T."/>
            <person name="Stroehlein A.J."/>
            <person name="Young N.D."/>
            <person name="Ang C.S."/>
            <person name="Fernando D.D."/>
            <person name="Lu H.C."/>
            <person name="Taylor S."/>
            <person name="Reynolds S.L."/>
            <person name="Mofiz E."/>
            <person name="Najaraj S.H."/>
            <person name="Gowda H."/>
            <person name="Madugundu A."/>
            <person name="Renuse S."/>
            <person name="Holt D."/>
            <person name="Pandey A."/>
            <person name="Papenfuss A.T."/>
            <person name="Fischer K."/>
        </authorList>
    </citation>
    <scope>NUCLEOTIDE SEQUENCE [LARGE SCALE GENOMIC DNA]</scope>
</reference>
<evidence type="ECO:0000256" key="8">
    <source>
        <dbReference type="ARBA" id="ARBA00037173"/>
    </source>
</evidence>
<organism evidence="16 19">
    <name type="scientific">Sarcoptes scabiei</name>
    <name type="common">Itch mite</name>
    <name type="synonym">Acarus scabiei</name>
    <dbReference type="NCBI Taxonomy" id="52283"/>
    <lineage>
        <taxon>Eukaryota</taxon>
        <taxon>Metazoa</taxon>
        <taxon>Ecdysozoa</taxon>
        <taxon>Arthropoda</taxon>
        <taxon>Chelicerata</taxon>
        <taxon>Arachnida</taxon>
        <taxon>Acari</taxon>
        <taxon>Acariformes</taxon>
        <taxon>Sarcoptiformes</taxon>
        <taxon>Astigmata</taxon>
        <taxon>Psoroptidia</taxon>
        <taxon>Sarcoptoidea</taxon>
        <taxon>Sarcoptidae</taxon>
        <taxon>Sarcoptinae</taxon>
        <taxon>Sarcoptes</taxon>
    </lineage>
</organism>
<evidence type="ECO:0000313" key="16">
    <source>
        <dbReference type="EMBL" id="KPM01602.1"/>
    </source>
</evidence>
<keyword evidence="4" id="KW-0620">Polyamine biosynthesis</keyword>
<keyword evidence="5" id="KW-0456">Lyase</keyword>
<protein>
    <recommendedName>
        <fullName evidence="7">ornithine decarboxylase</fullName>
        <ecNumber evidence="7">4.1.1.17</ecNumber>
    </recommendedName>
</protein>
<dbReference type="PROSITE" id="PS00878">
    <property type="entry name" value="ODR_DC_2_1"/>
    <property type="match status" value="1"/>
</dbReference>
<evidence type="ECO:0000256" key="9">
    <source>
        <dbReference type="ARBA" id="ARBA00046672"/>
    </source>
</evidence>
<comment type="cofactor">
    <cofactor evidence="1 11">
        <name>pyridoxal 5'-phosphate</name>
        <dbReference type="ChEBI" id="CHEBI:597326"/>
    </cofactor>
</comment>
<keyword evidence="18" id="KW-1185">Reference proteome</keyword>
<accession>A0A131ZTI0</accession>
<dbReference type="Gene3D" id="3.20.20.10">
    <property type="entry name" value="Alanine racemase"/>
    <property type="match status" value="1"/>
</dbReference>
<dbReference type="GO" id="GO:0004586">
    <property type="term" value="F:ornithine decarboxylase activity"/>
    <property type="evidence" value="ECO:0007669"/>
    <property type="project" value="UniProtKB-EC"/>
</dbReference>
<evidence type="ECO:0000256" key="11">
    <source>
        <dbReference type="PIRSR" id="PIRSR600183-50"/>
    </source>
</evidence>
<evidence type="ECO:0000256" key="1">
    <source>
        <dbReference type="ARBA" id="ARBA00001933"/>
    </source>
</evidence>